<reference evidence="1" key="1">
    <citation type="journal article" date="2023" name="Mol. Phylogenet. Evol.">
        <title>Genome-scale phylogeny and comparative genomics of the fungal order Sordariales.</title>
        <authorList>
            <person name="Hensen N."/>
            <person name="Bonometti L."/>
            <person name="Westerberg I."/>
            <person name="Brannstrom I.O."/>
            <person name="Guillou S."/>
            <person name="Cros-Aarteil S."/>
            <person name="Calhoun S."/>
            <person name="Haridas S."/>
            <person name="Kuo A."/>
            <person name="Mondo S."/>
            <person name="Pangilinan J."/>
            <person name="Riley R."/>
            <person name="LaButti K."/>
            <person name="Andreopoulos B."/>
            <person name="Lipzen A."/>
            <person name="Chen C."/>
            <person name="Yan M."/>
            <person name="Daum C."/>
            <person name="Ng V."/>
            <person name="Clum A."/>
            <person name="Steindorff A."/>
            <person name="Ohm R.A."/>
            <person name="Martin F."/>
            <person name="Silar P."/>
            <person name="Natvig D.O."/>
            <person name="Lalanne C."/>
            <person name="Gautier V."/>
            <person name="Ament-Velasquez S.L."/>
            <person name="Kruys A."/>
            <person name="Hutchinson M.I."/>
            <person name="Powell A.J."/>
            <person name="Barry K."/>
            <person name="Miller A.N."/>
            <person name="Grigoriev I.V."/>
            <person name="Debuchy R."/>
            <person name="Gladieux P."/>
            <person name="Hiltunen Thoren M."/>
            <person name="Johannesson H."/>
        </authorList>
    </citation>
    <scope>NUCLEOTIDE SEQUENCE</scope>
    <source>
        <strain evidence="1">CBS 168.71</strain>
    </source>
</reference>
<accession>A0AAE0LW50</accession>
<dbReference type="RefSeq" id="XP_062662393.1">
    <property type="nucleotide sequence ID" value="XM_062808868.1"/>
</dbReference>
<organism evidence="1 2">
    <name type="scientific">Chaetomium fimeti</name>
    <dbReference type="NCBI Taxonomy" id="1854472"/>
    <lineage>
        <taxon>Eukaryota</taxon>
        <taxon>Fungi</taxon>
        <taxon>Dikarya</taxon>
        <taxon>Ascomycota</taxon>
        <taxon>Pezizomycotina</taxon>
        <taxon>Sordariomycetes</taxon>
        <taxon>Sordariomycetidae</taxon>
        <taxon>Sordariales</taxon>
        <taxon>Chaetomiaceae</taxon>
        <taxon>Chaetomium</taxon>
    </lineage>
</organism>
<dbReference type="Proteomes" id="UP001278766">
    <property type="component" value="Unassembled WGS sequence"/>
</dbReference>
<evidence type="ECO:0000313" key="2">
    <source>
        <dbReference type="Proteomes" id="UP001278766"/>
    </source>
</evidence>
<proteinExistence type="predicted"/>
<dbReference type="AlphaFoldDB" id="A0AAE0LW50"/>
<name>A0AAE0LW50_9PEZI</name>
<dbReference type="EMBL" id="JAUEPN010000002">
    <property type="protein sequence ID" value="KAK3298879.1"/>
    <property type="molecule type" value="Genomic_DNA"/>
</dbReference>
<gene>
    <name evidence="1" type="ORF">B0H64DRAFT_84796</name>
</gene>
<dbReference type="GeneID" id="87845816"/>
<sequence>MVGEAGGPGLVRAGNYRIVAKPQPSILTRSLTPLPRHLSHQLSCPSDMSWVSLRCGTTIKRKWRADVGAPQIKCRCPTSLGVCTSPSSDQSCSAASGCLGFASQRLTWLQFGTCHLPTCKSWSRLHPVGLDARRALVGKGGLQRRRDAAGRHFCAFVSESNPDENGNGCCCCEVAPQARRFRGCDVWNGRPSAVYRLGVVKECLLPTPTGSPPVSAAHQPKTRPSSCCVLLEPVFRNLLCASCRPGSLEQRGTQATNVGC</sequence>
<comment type="caution">
    <text evidence="1">The sequence shown here is derived from an EMBL/GenBank/DDBJ whole genome shotgun (WGS) entry which is preliminary data.</text>
</comment>
<keyword evidence="2" id="KW-1185">Reference proteome</keyword>
<evidence type="ECO:0000313" key="1">
    <source>
        <dbReference type="EMBL" id="KAK3298879.1"/>
    </source>
</evidence>
<reference evidence="1" key="2">
    <citation type="submission" date="2023-06" db="EMBL/GenBank/DDBJ databases">
        <authorList>
            <consortium name="Lawrence Berkeley National Laboratory"/>
            <person name="Haridas S."/>
            <person name="Hensen N."/>
            <person name="Bonometti L."/>
            <person name="Westerberg I."/>
            <person name="Brannstrom I.O."/>
            <person name="Guillou S."/>
            <person name="Cros-Aarteil S."/>
            <person name="Calhoun S."/>
            <person name="Kuo A."/>
            <person name="Mondo S."/>
            <person name="Pangilinan J."/>
            <person name="Riley R."/>
            <person name="Labutti K."/>
            <person name="Andreopoulos B."/>
            <person name="Lipzen A."/>
            <person name="Chen C."/>
            <person name="Yanf M."/>
            <person name="Daum C."/>
            <person name="Ng V."/>
            <person name="Clum A."/>
            <person name="Steindorff A."/>
            <person name="Ohm R."/>
            <person name="Martin F."/>
            <person name="Silar P."/>
            <person name="Natvig D."/>
            <person name="Lalanne C."/>
            <person name="Gautier V."/>
            <person name="Ament-Velasquez S.L."/>
            <person name="Kruys A."/>
            <person name="Hutchinson M.I."/>
            <person name="Powell A.J."/>
            <person name="Barry K."/>
            <person name="Miller A.N."/>
            <person name="Grigoriev I.V."/>
            <person name="Debuchy R."/>
            <person name="Gladieux P."/>
            <person name="Thoren M.H."/>
            <person name="Johannesson H."/>
        </authorList>
    </citation>
    <scope>NUCLEOTIDE SEQUENCE</scope>
    <source>
        <strain evidence="1">CBS 168.71</strain>
    </source>
</reference>
<protein>
    <submittedName>
        <fullName evidence="1">Uncharacterized protein</fullName>
    </submittedName>
</protein>